<proteinExistence type="predicted"/>
<keyword evidence="2" id="KW-1185">Reference proteome</keyword>
<dbReference type="Proteomes" id="UP000694915">
    <property type="component" value="Chromosome 8"/>
</dbReference>
<evidence type="ECO:0000313" key="2">
    <source>
        <dbReference type="Proteomes" id="UP000694915"/>
    </source>
</evidence>
<protein>
    <submittedName>
        <fullName evidence="3">Serine/arginine repetitive matrix protein 1-like</fullName>
    </submittedName>
</protein>
<evidence type="ECO:0000256" key="1">
    <source>
        <dbReference type="SAM" id="MobiDB-lite"/>
    </source>
</evidence>
<gene>
    <name evidence="3" type="primary">LOC113456536</name>
</gene>
<reference evidence="3" key="1">
    <citation type="submission" date="2025-08" db="UniProtKB">
        <authorList>
            <consortium name="RefSeq"/>
        </authorList>
    </citation>
    <scope>IDENTIFICATION</scope>
</reference>
<organism evidence="2 3">
    <name type="scientific">Microtus ochrogaster</name>
    <name type="common">Prairie vole</name>
    <dbReference type="NCBI Taxonomy" id="79684"/>
    <lineage>
        <taxon>Eukaryota</taxon>
        <taxon>Metazoa</taxon>
        <taxon>Chordata</taxon>
        <taxon>Craniata</taxon>
        <taxon>Vertebrata</taxon>
        <taxon>Euteleostomi</taxon>
        <taxon>Mammalia</taxon>
        <taxon>Eutheria</taxon>
        <taxon>Euarchontoglires</taxon>
        <taxon>Glires</taxon>
        <taxon>Rodentia</taxon>
        <taxon>Myomorpha</taxon>
        <taxon>Muroidea</taxon>
        <taxon>Cricetidae</taxon>
        <taxon>Arvicolinae</taxon>
        <taxon>Microtus</taxon>
    </lineage>
</organism>
<feature type="compositionally biased region" description="Low complexity" evidence="1">
    <location>
        <begin position="21"/>
        <end position="33"/>
    </location>
</feature>
<feature type="compositionally biased region" description="Polar residues" evidence="1">
    <location>
        <begin position="206"/>
        <end position="235"/>
    </location>
</feature>
<accession>A0ABM1U569</accession>
<evidence type="ECO:0000313" key="3">
    <source>
        <dbReference type="RefSeq" id="XP_026637131.1"/>
    </source>
</evidence>
<dbReference type="GeneID" id="113456536"/>
<feature type="region of interest" description="Disordered" evidence="1">
    <location>
        <begin position="1"/>
        <end position="250"/>
    </location>
</feature>
<dbReference type="RefSeq" id="XP_026637131.1">
    <property type="nucleotide sequence ID" value="XM_026781330.1"/>
</dbReference>
<name>A0ABM1U569_MICOH</name>
<sequence length="328" mass="35686">MFQSTDACSEKRPSRARWRGARVQGRAGARWAGLVPDPTPEERGGAQVGPRRPRRRVPARPSALRGILYNSPSRSKRKRGARRRAEVLKPRAPRASHAAPTRRGKGPSACPTRPLAKALGCGRSPSGSRERHQLRQLLQTPCPVSLQPRSRHRGARAAGRAGRRVSGDDKVPGDPPVARSAQSPHPHPCPGVGNLGPPAARDPCSPLSSQGSRGESSLGPSGRTTALESSQSREATTGVPEHRSYLPLGRPRFGRAARGAWCTSARAWGGRFTSSLLEKMSAKPYTHILPVVPSRLNWYSMNKPTMEPTVQPHAFISQETLRFIMKQR</sequence>